<keyword evidence="2" id="KW-1185">Reference proteome</keyword>
<dbReference type="Proteomes" id="UP000604046">
    <property type="component" value="Unassembled WGS sequence"/>
</dbReference>
<dbReference type="EMBL" id="CAJNDS010002524">
    <property type="protein sequence ID" value="CAE7511690.1"/>
    <property type="molecule type" value="Genomic_DNA"/>
</dbReference>
<protein>
    <submittedName>
        <fullName evidence="1">Uncharacterized protein</fullName>
    </submittedName>
</protein>
<evidence type="ECO:0000313" key="2">
    <source>
        <dbReference type="Proteomes" id="UP000604046"/>
    </source>
</evidence>
<name>A0A812T5N2_9DINO</name>
<gene>
    <name evidence="1" type="ORF">SNAT2548_LOCUS28646</name>
</gene>
<reference evidence="1" key="1">
    <citation type="submission" date="2021-02" db="EMBL/GenBank/DDBJ databases">
        <authorList>
            <person name="Dougan E. K."/>
            <person name="Rhodes N."/>
            <person name="Thang M."/>
            <person name="Chan C."/>
        </authorList>
    </citation>
    <scope>NUCLEOTIDE SEQUENCE</scope>
</reference>
<comment type="caution">
    <text evidence="1">The sequence shown here is derived from an EMBL/GenBank/DDBJ whole genome shotgun (WGS) entry which is preliminary data.</text>
</comment>
<proteinExistence type="predicted"/>
<evidence type="ECO:0000313" key="1">
    <source>
        <dbReference type="EMBL" id="CAE7511690.1"/>
    </source>
</evidence>
<organism evidence="1 2">
    <name type="scientific">Symbiodinium natans</name>
    <dbReference type="NCBI Taxonomy" id="878477"/>
    <lineage>
        <taxon>Eukaryota</taxon>
        <taxon>Sar</taxon>
        <taxon>Alveolata</taxon>
        <taxon>Dinophyceae</taxon>
        <taxon>Suessiales</taxon>
        <taxon>Symbiodiniaceae</taxon>
        <taxon>Symbiodinium</taxon>
    </lineage>
</organism>
<accession>A0A812T5N2</accession>
<sequence>MTPPYGIQISSEEALPEHALAEETYFLDGIVYAHLLYCWKEHLKWQQHEAELRREGEAKVAEASKRLQEYKDAQLKHVHTVVNSGIKDKDLALMGSCFAAMLSEATTSKDIKSTATEVEDLHKKLKGFSDQSALKASGLEGTL</sequence>
<dbReference type="AlphaFoldDB" id="A0A812T5N2"/>